<dbReference type="AlphaFoldDB" id="A0ABD1VMB2"/>
<proteinExistence type="predicted"/>
<feature type="compositionally biased region" description="Basic and acidic residues" evidence="1">
    <location>
        <begin position="42"/>
        <end position="62"/>
    </location>
</feature>
<name>A0ABD1VMB2_9LAMI</name>
<sequence length="152" mass="17377">MGSSRITVGDDEDVEVLEDVAFTRKAKKPRTAYSKSPQNIDAEVRESEVGDKKVESRSSEGLDCDHSAHMKKFFERKLLISVTSVQDLELNKTSVDTALRNVENIIKDWDRLQERVTWLQRALHESKKEMRLLTKENDKLKADLLTAKCDVA</sequence>
<evidence type="ECO:0000256" key="1">
    <source>
        <dbReference type="SAM" id="MobiDB-lite"/>
    </source>
</evidence>
<reference evidence="3" key="1">
    <citation type="submission" date="2024-07" db="EMBL/GenBank/DDBJ databases">
        <title>Two chromosome-level genome assemblies of Korean endemic species Abeliophyllum distichum and Forsythia ovata (Oleaceae).</title>
        <authorList>
            <person name="Jang H."/>
        </authorList>
    </citation>
    <scope>NUCLEOTIDE SEQUENCE [LARGE SCALE GENOMIC DNA]</scope>
</reference>
<evidence type="ECO:0000313" key="3">
    <source>
        <dbReference type="Proteomes" id="UP001604277"/>
    </source>
</evidence>
<accession>A0ABD1VMB2</accession>
<evidence type="ECO:0000313" key="2">
    <source>
        <dbReference type="EMBL" id="KAL2538372.1"/>
    </source>
</evidence>
<dbReference type="Proteomes" id="UP001604277">
    <property type="component" value="Unassembled WGS sequence"/>
</dbReference>
<protein>
    <submittedName>
        <fullName evidence="2">Uncharacterized protein</fullName>
    </submittedName>
</protein>
<keyword evidence="3" id="KW-1185">Reference proteome</keyword>
<feature type="region of interest" description="Disordered" evidence="1">
    <location>
        <begin position="27"/>
        <end position="62"/>
    </location>
</feature>
<comment type="caution">
    <text evidence="2">The sequence shown here is derived from an EMBL/GenBank/DDBJ whole genome shotgun (WGS) entry which is preliminary data.</text>
</comment>
<organism evidence="2 3">
    <name type="scientific">Forsythia ovata</name>
    <dbReference type="NCBI Taxonomy" id="205694"/>
    <lineage>
        <taxon>Eukaryota</taxon>
        <taxon>Viridiplantae</taxon>
        <taxon>Streptophyta</taxon>
        <taxon>Embryophyta</taxon>
        <taxon>Tracheophyta</taxon>
        <taxon>Spermatophyta</taxon>
        <taxon>Magnoliopsida</taxon>
        <taxon>eudicotyledons</taxon>
        <taxon>Gunneridae</taxon>
        <taxon>Pentapetalae</taxon>
        <taxon>asterids</taxon>
        <taxon>lamiids</taxon>
        <taxon>Lamiales</taxon>
        <taxon>Oleaceae</taxon>
        <taxon>Forsythieae</taxon>
        <taxon>Forsythia</taxon>
    </lineage>
</organism>
<dbReference type="EMBL" id="JBFOLJ010000005">
    <property type="protein sequence ID" value="KAL2538372.1"/>
    <property type="molecule type" value="Genomic_DNA"/>
</dbReference>
<gene>
    <name evidence="2" type="ORF">Fot_19763</name>
</gene>